<dbReference type="EMBL" id="FZOU01000002">
    <property type="protein sequence ID" value="SNS71510.1"/>
    <property type="molecule type" value="Genomic_DNA"/>
</dbReference>
<dbReference type="InterPro" id="IPR001789">
    <property type="entry name" value="Sig_transdc_resp-reg_receiver"/>
</dbReference>
<name>A0A239GQU3_9BACT</name>
<keyword evidence="4" id="KW-1185">Reference proteome</keyword>
<dbReference type="Proteomes" id="UP000198356">
    <property type="component" value="Unassembled WGS sequence"/>
</dbReference>
<dbReference type="SUPFAM" id="SSF52172">
    <property type="entry name" value="CheY-like"/>
    <property type="match status" value="1"/>
</dbReference>
<dbReference type="Gene3D" id="3.40.50.2300">
    <property type="match status" value="1"/>
</dbReference>
<evidence type="ECO:0000259" key="2">
    <source>
        <dbReference type="PROSITE" id="PS50110"/>
    </source>
</evidence>
<accession>A0A239GQU3</accession>
<dbReference type="PROSITE" id="PS50110">
    <property type="entry name" value="RESPONSE_REGULATORY"/>
    <property type="match status" value="1"/>
</dbReference>
<organism evidence="3 4">
    <name type="scientific">Granulicella rosea</name>
    <dbReference type="NCBI Taxonomy" id="474952"/>
    <lineage>
        <taxon>Bacteria</taxon>
        <taxon>Pseudomonadati</taxon>
        <taxon>Acidobacteriota</taxon>
        <taxon>Terriglobia</taxon>
        <taxon>Terriglobales</taxon>
        <taxon>Acidobacteriaceae</taxon>
        <taxon>Granulicella</taxon>
    </lineage>
</organism>
<evidence type="ECO:0000256" key="1">
    <source>
        <dbReference type="PROSITE-ProRule" id="PRU00169"/>
    </source>
</evidence>
<sequence length="138" mass="15019">MIISDLQMPNMNGFEFLSVVRQRFPAIPVIVISGEFSGISVPESVLADAFFSKGSYKPADLFEKISELLAELPERSIVSKPKRAAVWAKNDKDLLAVTCSACLRTFPVAQAGMGLNEADCEFCASRVVFEIVSEQAVA</sequence>
<keyword evidence="1" id="KW-0597">Phosphoprotein</keyword>
<gene>
    <name evidence="3" type="ORF">SAMN05421770_10242</name>
</gene>
<protein>
    <submittedName>
        <fullName evidence="3">Response regulator receiver domain-containing protein</fullName>
    </submittedName>
</protein>
<dbReference type="CDD" id="cd00156">
    <property type="entry name" value="REC"/>
    <property type="match status" value="1"/>
</dbReference>
<feature type="domain" description="Response regulatory" evidence="2">
    <location>
        <begin position="1"/>
        <end position="68"/>
    </location>
</feature>
<feature type="modified residue" description="4-aspartylphosphate" evidence="1">
    <location>
        <position position="5"/>
    </location>
</feature>
<dbReference type="GO" id="GO:0000160">
    <property type="term" value="P:phosphorelay signal transduction system"/>
    <property type="evidence" value="ECO:0007669"/>
    <property type="project" value="InterPro"/>
</dbReference>
<evidence type="ECO:0000313" key="3">
    <source>
        <dbReference type="EMBL" id="SNS71510.1"/>
    </source>
</evidence>
<dbReference type="Pfam" id="PF00072">
    <property type="entry name" value="Response_reg"/>
    <property type="match status" value="1"/>
</dbReference>
<evidence type="ECO:0000313" key="4">
    <source>
        <dbReference type="Proteomes" id="UP000198356"/>
    </source>
</evidence>
<reference evidence="3 4" key="1">
    <citation type="submission" date="2017-06" db="EMBL/GenBank/DDBJ databases">
        <authorList>
            <person name="Kim H.J."/>
            <person name="Triplett B.A."/>
        </authorList>
    </citation>
    <scope>NUCLEOTIDE SEQUENCE [LARGE SCALE GENOMIC DNA]</scope>
    <source>
        <strain evidence="3 4">DSM 18704</strain>
    </source>
</reference>
<dbReference type="AlphaFoldDB" id="A0A239GQU3"/>
<dbReference type="InterPro" id="IPR011006">
    <property type="entry name" value="CheY-like_superfamily"/>
</dbReference>
<proteinExistence type="predicted"/>